<dbReference type="Gene3D" id="3.20.20.410">
    <property type="entry name" value="Protein of unknown function UPF0759"/>
    <property type="match status" value="1"/>
</dbReference>
<dbReference type="InterPro" id="IPR002763">
    <property type="entry name" value="DUF72"/>
</dbReference>
<dbReference type="SUPFAM" id="SSF117396">
    <property type="entry name" value="TM1631-like"/>
    <property type="match status" value="1"/>
</dbReference>
<sequence length="306" mass="35613">MFHFVYSIMKFGQVENPGEIDFTLPPTPSETIDLLKRNKKKSELEVYVGCAKWNKADLKGFYPRGTKDELSYYAQQFNSIELNATFYNSPSKEQVKTWREKTSEGFKFFPKIPQSISHYGRLLNTDEKVKAFVDATVNFEDRLGMAFLQMHDNYKPKDFERLKDFLKNFPKGYPLALEVRNTSWFTEKKVFDDLVDLLEKTDTSNVIVDTAGRRDLLHMRLTTSDAFVRYVGANHPTDYDRLSEWVERIKEWKKAGLRRLFFFVHQNVEVASPLLAAHFIKELNKAIGTNLTIPNKDSDTSQGKLF</sequence>
<reference evidence="2" key="1">
    <citation type="submission" date="2014-04" db="EMBL/GenBank/DDBJ databases">
        <title>Whole-Genome optical mapping and complete genome sequence of Sphingobacterium deserti sp. nov., a new spaces isolated from desert in the west of China.</title>
        <authorList>
            <person name="Teng C."/>
            <person name="Zhou Z."/>
            <person name="Li X."/>
            <person name="Chen M."/>
            <person name="Lin M."/>
            <person name="Wang L."/>
            <person name="Su S."/>
            <person name="Zhang C."/>
            <person name="Zhang W."/>
        </authorList>
    </citation>
    <scope>NUCLEOTIDE SEQUENCE [LARGE SCALE GENOMIC DNA]</scope>
    <source>
        <strain evidence="2">ACCC05744</strain>
    </source>
</reference>
<dbReference type="Pfam" id="PF01904">
    <property type="entry name" value="DUF72"/>
    <property type="match status" value="1"/>
</dbReference>
<dbReference type="AlphaFoldDB" id="A0A0B8T6F4"/>
<proteinExistence type="predicted"/>
<dbReference type="PANTHER" id="PTHR30348">
    <property type="entry name" value="UNCHARACTERIZED PROTEIN YECE"/>
    <property type="match status" value="1"/>
</dbReference>
<evidence type="ECO:0000313" key="2">
    <source>
        <dbReference type="Proteomes" id="UP000031802"/>
    </source>
</evidence>
<organism evidence="1 2">
    <name type="scientific">Sphingobacterium deserti</name>
    <dbReference type="NCBI Taxonomy" id="1229276"/>
    <lineage>
        <taxon>Bacteria</taxon>
        <taxon>Pseudomonadati</taxon>
        <taxon>Bacteroidota</taxon>
        <taxon>Sphingobacteriia</taxon>
        <taxon>Sphingobacteriales</taxon>
        <taxon>Sphingobacteriaceae</taxon>
        <taxon>Sphingobacterium</taxon>
    </lineage>
</organism>
<dbReference type="eggNOG" id="COG1801">
    <property type="taxonomic scope" value="Bacteria"/>
</dbReference>
<keyword evidence="2" id="KW-1185">Reference proteome</keyword>
<dbReference type="PANTHER" id="PTHR30348:SF9">
    <property type="entry name" value="UPF0759 PROTEIN YECE"/>
    <property type="match status" value="1"/>
</dbReference>
<protein>
    <recommendedName>
        <fullName evidence="3">DUF72 domain-containing protein</fullName>
    </recommendedName>
</protein>
<dbReference type="EMBL" id="JJMU01000065">
    <property type="protein sequence ID" value="KGE12765.1"/>
    <property type="molecule type" value="Genomic_DNA"/>
</dbReference>
<comment type="caution">
    <text evidence="1">The sequence shown here is derived from an EMBL/GenBank/DDBJ whole genome shotgun (WGS) entry which is preliminary data.</text>
</comment>
<gene>
    <name evidence="1" type="ORF">DI53_3504</name>
</gene>
<reference evidence="1 2" key="2">
    <citation type="journal article" date="2015" name="PLoS ONE">
        <title>Whole-Genome Optical Mapping and Finished Genome Sequence of Sphingobacterium deserti sp. nov., a New Species Isolated from the Western Desert of China.</title>
        <authorList>
            <person name="Teng C."/>
            <person name="Zhou Z."/>
            <person name="Molnar I."/>
            <person name="Li X."/>
            <person name="Tang R."/>
            <person name="Chen M."/>
            <person name="Wang L."/>
            <person name="Su S."/>
            <person name="Zhang W."/>
            <person name="Lin M."/>
        </authorList>
    </citation>
    <scope>NUCLEOTIDE SEQUENCE [LARGE SCALE GENOMIC DNA]</scope>
    <source>
        <strain evidence="2">ACCC05744</strain>
    </source>
</reference>
<evidence type="ECO:0008006" key="3">
    <source>
        <dbReference type="Google" id="ProtNLM"/>
    </source>
</evidence>
<accession>A0A0B8T6F4</accession>
<evidence type="ECO:0000313" key="1">
    <source>
        <dbReference type="EMBL" id="KGE12765.1"/>
    </source>
</evidence>
<dbReference type="PATRIC" id="fig|1229276.3.peg.3619"/>
<dbReference type="InterPro" id="IPR036520">
    <property type="entry name" value="UPF0759_sf"/>
</dbReference>
<dbReference type="STRING" id="1229276.DI53_3504"/>
<name>A0A0B8T6F4_9SPHI</name>
<dbReference type="Proteomes" id="UP000031802">
    <property type="component" value="Unassembled WGS sequence"/>
</dbReference>